<accession>A0ABY2KHY5</accession>
<proteinExistence type="predicted"/>
<evidence type="ECO:0000313" key="2">
    <source>
        <dbReference type="Proteomes" id="UP000298482"/>
    </source>
</evidence>
<name>A0ABY2KHY5_9STAP</name>
<dbReference type="InterPro" id="IPR051159">
    <property type="entry name" value="Hexapeptide_acetyltransf"/>
</dbReference>
<keyword evidence="1" id="KW-0808">Transferase</keyword>
<sequence length="174" mass="18886">MRIFNMIKYHIYPNVVNLCLSIFPNSKGTNKIRGKLFSPLFKKSGKNLQIASGVIINMHRNIIIGDNVYIAHNTWINGSGGLEIQNNVIISPNVIIATTKHERMNNKVSNIKSSVSPINIGEGCWIAGNSTITMGVSLGKGNIISANSLVNKSFVEENQLIGGVPAKIIKSIGD</sequence>
<keyword evidence="2" id="KW-1185">Reference proteome</keyword>
<dbReference type="CDD" id="cd04647">
    <property type="entry name" value="LbH_MAT_like"/>
    <property type="match status" value="1"/>
</dbReference>
<dbReference type="Proteomes" id="UP000298482">
    <property type="component" value="Unassembled WGS sequence"/>
</dbReference>
<gene>
    <name evidence="1" type="ORF">E2556_02055</name>
</gene>
<dbReference type="InterPro" id="IPR011004">
    <property type="entry name" value="Trimer_LpxA-like_sf"/>
</dbReference>
<dbReference type="GO" id="GO:0016746">
    <property type="term" value="F:acyltransferase activity"/>
    <property type="evidence" value="ECO:0007669"/>
    <property type="project" value="UniProtKB-KW"/>
</dbReference>
<dbReference type="SUPFAM" id="SSF51161">
    <property type="entry name" value="Trimeric LpxA-like enzymes"/>
    <property type="match status" value="1"/>
</dbReference>
<dbReference type="RefSeq" id="WP_103328632.1">
    <property type="nucleotide sequence ID" value="NZ_PPRD01000014.1"/>
</dbReference>
<dbReference type="EMBL" id="SRJF01000002">
    <property type="protein sequence ID" value="TGA80425.1"/>
    <property type="molecule type" value="Genomic_DNA"/>
</dbReference>
<keyword evidence="1" id="KW-0012">Acyltransferase</keyword>
<protein>
    <submittedName>
        <fullName evidence="1">Acyltransferase</fullName>
    </submittedName>
</protein>
<reference evidence="1 2" key="1">
    <citation type="submission" date="2019-04" db="EMBL/GenBank/DDBJ databases">
        <title>Genomic characterization of Staphylococcus petrasii strains.</title>
        <authorList>
            <person name="Vrbovska V."/>
            <person name="Kovarovic V."/>
            <person name="Maslanova I."/>
            <person name="Indrakova A."/>
            <person name="Petras P."/>
            <person name="Sedo O."/>
            <person name="Svec P."/>
            <person name="Fisarova L."/>
            <person name="Sedlacek I."/>
            <person name="Doskar J."/>
            <person name="Pantucek R."/>
        </authorList>
    </citation>
    <scope>NUCLEOTIDE SEQUENCE [LARGE SCALE GENOMIC DNA]</scope>
    <source>
        <strain evidence="1 2">CCM 8421</strain>
    </source>
</reference>
<dbReference type="Gene3D" id="2.160.10.10">
    <property type="entry name" value="Hexapeptide repeat proteins"/>
    <property type="match status" value="1"/>
</dbReference>
<evidence type="ECO:0000313" key="1">
    <source>
        <dbReference type="EMBL" id="TGA80425.1"/>
    </source>
</evidence>
<organism evidence="1 2">
    <name type="scientific">Staphylococcus croceilyticus</name>
    <dbReference type="NCBI Taxonomy" id="319942"/>
    <lineage>
        <taxon>Bacteria</taxon>
        <taxon>Bacillati</taxon>
        <taxon>Bacillota</taxon>
        <taxon>Bacilli</taxon>
        <taxon>Bacillales</taxon>
        <taxon>Staphylococcaceae</taxon>
        <taxon>Staphylococcus</taxon>
    </lineage>
</organism>
<comment type="caution">
    <text evidence="1">The sequence shown here is derived from an EMBL/GenBank/DDBJ whole genome shotgun (WGS) entry which is preliminary data.</text>
</comment>
<dbReference type="PANTHER" id="PTHR23416">
    <property type="entry name" value="SIALIC ACID SYNTHASE-RELATED"/>
    <property type="match status" value="1"/>
</dbReference>